<dbReference type="PANTHER" id="PTHR14058:SF8">
    <property type="entry name" value="PROTEIN FE65 HOMOLOG"/>
    <property type="match status" value="1"/>
</dbReference>
<dbReference type="InterPro" id="IPR006020">
    <property type="entry name" value="PTB/PI_dom"/>
</dbReference>
<dbReference type="GO" id="GO:0005737">
    <property type="term" value="C:cytoplasm"/>
    <property type="evidence" value="ECO:0007669"/>
    <property type="project" value="TreeGrafter"/>
</dbReference>
<dbReference type="InterPro" id="IPR039576">
    <property type="entry name" value="APBB1/2/3"/>
</dbReference>
<dbReference type="GO" id="GO:0001540">
    <property type="term" value="F:amyloid-beta binding"/>
    <property type="evidence" value="ECO:0007669"/>
    <property type="project" value="InterPro"/>
</dbReference>
<feature type="non-terminal residue" evidence="3">
    <location>
        <position position="1"/>
    </location>
</feature>
<dbReference type="Gene3D" id="2.30.29.30">
    <property type="entry name" value="Pleckstrin-homology domain (PH domain)/Phosphotyrosine-binding domain (PTB)"/>
    <property type="match status" value="1"/>
</dbReference>
<dbReference type="GO" id="GO:0006355">
    <property type="term" value="P:regulation of DNA-templated transcription"/>
    <property type="evidence" value="ECO:0007669"/>
    <property type="project" value="TreeGrafter"/>
</dbReference>
<organism evidence="3 4">
    <name type="scientific">Tropilaelaps mercedesae</name>
    <dbReference type="NCBI Taxonomy" id="418985"/>
    <lineage>
        <taxon>Eukaryota</taxon>
        <taxon>Metazoa</taxon>
        <taxon>Ecdysozoa</taxon>
        <taxon>Arthropoda</taxon>
        <taxon>Chelicerata</taxon>
        <taxon>Arachnida</taxon>
        <taxon>Acari</taxon>
        <taxon>Parasitiformes</taxon>
        <taxon>Mesostigmata</taxon>
        <taxon>Gamasina</taxon>
        <taxon>Dermanyssoidea</taxon>
        <taxon>Laelapidae</taxon>
        <taxon>Tropilaelaps</taxon>
    </lineage>
</organism>
<accession>A0A1V9XV39</accession>
<reference evidence="3 4" key="1">
    <citation type="journal article" date="2017" name="Gigascience">
        <title>Draft genome of the honey bee ectoparasitic mite, Tropilaelaps mercedesae, is shaped by the parasitic life history.</title>
        <authorList>
            <person name="Dong X."/>
            <person name="Armstrong S.D."/>
            <person name="Xia D."/>
            <person name="Makepeace B.L."/>
            <person name="Darby A.C."/>
            <person name="Kadowaki T."/>
        </authorList>
    </citation>
    <scope>NUCLEOTIDE SEQUENCE [LARGE SCALE GENOMIC DNA]</scope>
    <source>
        <strain evidence="3">Wuxi-XJTLU</strain>
    </source>
</reference>
<dbReference type="Proteomes" id="UP000192247">
    <property type="component" value="Unassembled WGS sequence"/>
</dbReference>
<comment type="caution">
    <text evidence="3">The sequence shown here is derived from an EMBL/GenBank/DDBJ whole genome shotgun (WGS) entry which is preliminary data.</text>
</comment>
<evidence type="ECO:0000313" key="4">
    <source>
        <dbReference type="Proteomes" id="UP000192247"/>
    </source>
</evidence>
<gene>
    <name evidence="3" type="ORF">BIW11_02934</name>
</gene>
<dbReference type="OrthoDB" id="10051137at2759"/>
<protein>
    <submittedName>
        <fullName evidence="3">Amyloid beta A4 protein-binding family B member 2-like</fullName>
    </submittedName>
</protein>
<name>A0A1V9XV39_9ACAR</name>
<dbReference type="STRING" id="418985.A0A1V9XV39"/>
<dbReference type="AlphaFoldDB" id="A0A1V9XV39"/>
<keyword evidence="1" id="KW-0677">Repeat</keyword>
<dbReference type="PANTHER" id="PTHR14058">
    <property type="entry name" value="AMYLOID BETA A4 PRECURSOR PROTEIN-BINDING FAMILY B"/>
    <property type="match status" value="1"/>
</dbReference>
<sequence>TGNAAEKALKRQSCPILSRRAIDQMIQSNQKKAIRFAVRSLGWLEVPEEELTPEKSSRAVNSIIKQLGSAKDSGGTDAGSNANQRHTDRWGGGIDIYMDIDDECLRLIDPNKIKSKIVEIDDLCTDDDVVLSGLASLSFGGPSTMSSEEIGDEDECILLEQPIHTIRMWGVGRDKDRYGQQLTY</sequence>
<dbReference type="EMBL" id="MNPL01003733">
    <property type="protein sequence ID" value="OQR77292.1"/>
    <property type="molecule type" value="Genomic_DNA"/>
</dbReference>
<dbReference type="GO" id="GO:0005634">
    <property type="term" value="C:nucleus"/>
    <property type="evidence" value="ECO:0007669"/>
    <property type="project" value="TreeGrafter"/>
</dbReference>
<dbReference type="Pfam" id="PF00640">
    <property type="entry name" value="PID"/>
    <property type="match status" value="1"/>
</dbReference>
<feature type="domain" description="PID" evidence="2">
    <location>
        <begin position="36"/>
        <end position="176"/>
    </location>
</feature>
<evidence type="ECO:0000256" key="1">
    <source>
        <dbReference type="ARBA" id="ARBA00022737"/>
    </source>
</evidence>
<dbReference type="SUPFAM" id="SSF50729">
    <property type="entry name" value="PH domain-like"/>
    <property type="match status" value="1"/>
</dbReference>
<evidence type="ECO:0000313" key="3">
    <source>
        <dbReference type="EMBL" id="OQR77292.1"/>
    </source>
</evidence>
<evidence type="ECO:0000259" key="2">
    <source>
        <dbReference type="Pfam" id="PF00640"/>
    </source>
</evidence>
<keyword evidence="4" id="KW-1185">Reference proteome</keyword>
<proteinExistence type="predicted"/>
<dbReference type="InterPro" id="IPR011993">
    <property type="entry name" value="PH-like_dom_sf"/>
</dbReference>
<dbReference type="InParanoid" id="A0A1V9XV39"/>